<feature type="transmembrane region" description="Helical" evidence="1">
    <location>
        <begin position="32"/>
        <end position="65"/>
    </location>
</feature>
<keyword evidence="3" id="KW-1185">Reference proteome</keyword>
<keyword evidence="1" id="KW-0472">Membrane</keyword>
<dbReference type="EMBL" id="FNZX01000008">
    <property type="protein sequence ID" value="SEK67545.1"/>
    <property type="molecule type" value="Genomic_DNA"/>
</dbReference>
<keyword evidence="1" id="KW-0812">Transmembrane</keyword>
<dbReference type="Proteomes" id="UP000182321">
    <property type="component" value="Unassembled WGS sequence"/>
</dbReference>
<evidence type="ECO:0000256" key="1">
    <source>
        <dbReference type="SAM" id="Phobius"/>
    </source>
</evidence>
<dbReference type="RefSeq" id="WP_083380679.1">
    <property type="nucleotide sequence ID" value="NZ_FNZX01000008.1"/>
</dbReference>
<organism evidence="2 3">
    <name type="scientific">Pseudobutyrivibrio ruminis</name>
    <dbReference type="NCBI Taxonomy" id="46206"/>
    <lineage>
        <taxon>Bacteria</taxon>
        <taxon>Bacillati</taxon>
        <taxon>Bacillota</taxon>
        <taxon>Clostridia</taxon>
        <taxon>Lachnospirales</taxon>
        <taxon>Lachnospiraceae</taxon>
        <taxon>Pseudobutyrivibrio</taxon>
    </lineage>
</organism>
<reference evidence="3" key="1">
    <citation type="submission" date="2016-10" db="EMBL/GenBank/DDBJ databases">
        <authorList>
            <person name="Varghese N."/>
            <person name="Submissions S."/>
        </authorList>
    </citation>
    <scope>NUCLEOTIDE SEQUENCE [LARGE SCALE GENOMIC DNA]</scope>
    <source>
        <strain evidence="3">ACV-9</strain>
    </source>
</reference>
<name>A0A1H7J347_9FIRM</name>
<evidence type="ECO:0000313" key="3">
    <source>
        <dbReference type="Proteomes" id="UP000182321"/>
    </source>
</evidence>
<dbReference type="AlphaFoldDB" id="A0A1H7J347"/>
<accession>A0A1H7J347</accession>
<protein>
    <submittedName>
        <fullName evidence="2">Uncharacterized protein</fullName>
    </submittedName>
</protein>
<gene>
    <name evidence="2" type="ORF">SAMN02910377_01526</name>
</gene>
<evidence type="ECO:0000313" key="2">
    <source>
        <dbReference type="EMBL" id="SEK67545.1"/>
    </source>
</evidence>
<keyword evidence="1" id="KW-1133">Transmembrane helix</keyword>
<sequence>MSVLFGILFFMVFGKMIGLAFRATWGIFKIMLYIVFLPLFLLALVFGGLMYLALPILIAVGVISLIAGAVD</sequence>
<proteinExistence type="predicted"/>